<dbReference type="InterPro" id="IPR011013">
    <property type="entry name" value="Gal_mutarotase_sf_dom"/>
</dbReference>
<dbReference type="PANTHER" id="PTHR10091">
    <property type="entry name" value="ALDOSE-1-EPIMERASE"/>
    <property type="match status" value="1"/>
</dbReference>
<dbReference type="InterPro" id="IPR014718">
    <property type="entry name" value="GH-type_carb-bd"/>
</dbReference>
<dbReference type="RefSeq" id="WP_145855655.1">
    <property type="nucleotide sequence ID" value="NZ_RPFW01000004.1"/>
</dbReference>
<dbReference type="GO" id="GO:0030246">
    <property type="term" value="F:carbohydrate binding"/>
    <property type="evidence" value="ECO:0007669"/>
    <property type="project" value="InterPro"/>
</dbReference>
<reference evidence="1 2" key="1">
    <citation type="submission" date="2018-11" db="EMBL/GenBank/DDBJ databases">
        <title>Trebonia kvetii gen.nov., sp.nov., a novel acidophilic actinobacterium, and proposal of the new actinobacterial family Treboniaceae fam. nov.</title>
        <authorList>
            <person name="Rapoport D."/>
            <person name="Sagova-Mareckova M."/>
            <person name="Sedlacek I."/>
            <person name="Provaznik J."/>
            <person name="Kralova S."/>
            <person name="Pavlinic D."/>
            <person name="Benes V."/>
            <person name="Kopecky J."/>
        </authorList>
    </citation>
    <scope>NUCLEOTIDE SEQUENCE [LARGE SCALE GENOMIC DNA]</scope>
    <source>
        <strain evidence="1 2">15Tr583</strain>
    </source>
</reference>
<accession>A0A6P2BW47</accession>
<dbReference type="OrthoDB" id="4739604at2"/>
<dbReference type="InterPro" id="IPR037480">
    <property type="entry name" value="YihR-like"/>
</dbReference>
<dbReference type="EMBL" id="RPFW01000004">
    <property type="protein sequence ID" value="TVZ03158.1"/>
    <property type="molecule type" value="Genomic_DNA"/>
</dbReference>
<proteinExistence type="predicted"/>
<dbReference type="PANTHER" id="PTHR10091:SF0">
    <property type="entry name" value="GALACTOSE MUTAROTASE"/>
    <property type="match status" value="1"/>
</dbReference>
<dbReference type="GO" id="GO:0033499">
    <property type="term" value="P:galactose catabolic process via UDP-galactose, Leloir pathway"/>
    <property type="evidence" value="ECO:0007669"/>
    <property type="project" value="TreeGrafter"/>
</dbReference>
<protein>
    <submittedName>
        <fullName evidence="1">Aldose epimerase</fullName>
    </submittedName>
</protein>
<evidence type="ECO:0000313" key="1">
    <source>
        <dbReference type="EMBL" id="TVZ03158.1"/>
    </source>
</evidence>
<dbReference type="GO" id="GO:0006006">
    <property type="term" value="P:glucose metabolic process"/>
    <property type="evidence" value="ECO:0007669"/>
    <property type="project" value="TreeGrafter"/>
</dbReference>
<gene>
    <name evidence="1" type="ORF">EAS64_22195</name>
</gene>
<dbReference type="SUPFAM" id="SSF74650">
    <property type="entry name" value="Galactose mutarotase-like"/>
    <property type="match status" value="1"/>
</dbReference>
<keyword evidence="2" id="KW-1185">Reference proteome</keyword>
<comment type="caution">
    <text evidence="1">The sequence shown here is derived from an EMBL/GenBank/DDBJ whole genome shotgun (WGS) entry which is preliminary data.</text>
</comment>
<evidence type="ECO:0000313" key="2">
    <source>
        <dbReference type="Proteomes" id="UP000460272"/>
    </source>
</evidence>
<dbReference type="InterPro" id="IPR008183">
    <property type="entry name" value="Aldose_1/G6P_1-epimerase"/>
</dbReference>
<dbReference type="Proteomes" id="UP000460272">
    <property type="component" value="Unassembled WGS sequence"/>
</dbReference>
<dbReference type="CDD" id="cd09022">
    <property type="entry name" value="Aldose_epim_Ec_YihR"/>
    <property type="match status" value="1"/>
</dbReference>
<dbReference type="GO" id="GO:0004034">
    <property type="term" value="F:aldose 1-epimerase activity"/>
    <property type="evidence" value="ECO:0007669"/>
    <property type="project" value="TreeGrafter"/>
</dbReference>
<sequence>MTIPLTGTQYEIEAGDYQATVTELGAGLRGLRFGETLLITAFDADQLPPDGMGQLLTPWPNRVDGGRYTFGGEDYHLALSEPPRGNAIHGLTRWVPWTRTTHDRDEVTLRCLPLGQQGYPFGVQVDITYRVAAESGLHVTITATNKGSRPAPWGAGTHPYLSAGTATIDECELELPADRWLPVDDRLIPSGPAQDVTGTGYDLRTARKLAGIKLDTAFTGLHRDSDGLAWVRLTGPERTTAMWMDAANPWLQVFTSDPLPAARRRTAVAVEPMTCPPNAFASGEDLIVLQPKESVTVRWGVRAE</sequence>
<dbReference type="Pfam" id="PF01263">
    <property type="entry name" value="Aldose_epim"/>
    <property type="match status" value="1"/>
</dbReference>
<dbReference type="Gene3D" id="2.70.98.10">
    <property type="match status" value="1"/>
</dbReference>
<dbReference type="AlphaFoldDB" id="A0A6P2BW47"/>
<organism evidence="1 2">
    <name type="scientific">Trebonia kvetii</name>
    <dbReference type="NCBI Taxonomy" id="2480626"/>
    <lineage>
        <taxon>Bacteria</taxon>
        <taxon>Bacillati</taxon>
        <taxon>Actinomycetota</taxon>
        <taxon>Actinomycetes</taxon>
        <taxon>Streptosporangiales</taxon>
        <taxon>Treboniaceae</taxon>
        <taxon>Trebonia</taxon>
    </lineage>
</organism>
<name>A0A6P2BW47_9ACTN</name>